<evidence type="ECO:0000313" key="3">
    <source>
        <dbReference type="EMBL" id="SFU68273.1"/>
    </source>
</evidence>
<dbReference type="Gene3D" id="2.60.120.380">
    <property type="match status" value="1"/>
</dbReference>
<proteinExistence type="predicted"/>
<evidence type="ECO:0000256" key="2">
    <source>
        <dbReference type="SAM" id="SignalP"/>
    </source>
</evidence>
<evidence type="ECO:0000313" key="4">
    <source>
        <dbReference type="Proteomes" id="UP000198817"/>
    </source>
</evidence>
<evidence type="ECO:0008006" key="5">
    <source>
        <dbReference type="Google" id="ProtNLM"/>
    </source>
</evidence>
<dbReference type="AlphaFoldDB" id="A0A1I7I5R5"/>
<dbReference type="RefSeq" id="WP_090472029.1">
    <property type="nucleotide sequence ID" value="NZ_FOWF01000035.1"/>
</dbReference>
<sequence>MLSTFKRGCCTLLLLLLIFTVSGGTAAFADTAGSGAAGNAASAAVTGDARGTSSDPGQTAEGNDSADSTADEDDTISTDGGAVLNAADQAVIDIEPGKTVKIRPASGDDVQKVYLTFRASRDGLLAISGQNFHGTVQLQKDNGKSISDSIEYDTLNDDFETAHFGVSKGTVYRLCFDGALAEPEKRSYYSVKVSNTAVSSLAGTRRGNAQVMKRGKSYRGVITAGKKETDWYRINLTKPQKFRLNYEAKTCGSLKIYFYGTGIRNHVSTFRRTDEGLVGKVWTGSKVAAGTYYVKVVRSGKNSSGVYTLTWI</sequence>
<gene>
    <name evidence="3" type="ORF">SAMN05216508_13212</name>
</gene>
<organism evidence="3 4">
    <name type="scientific">Eubacterium pyruvativorans</name>
    <dbReference type="NCBI Taxonomy" id="155865"/>
    <lineage>
        <taxon>Bacteria</taxon>
        <taxon>Bacillati</taxon>
        <taxon>Bacillota</taxon>
        <taxon>Clostridia</taxon>
        <taxon>Eubacteriales</taxon>
        <taxon>Eubacteriaceae</taxon>
        <taxon>Eubacterium</taxon>
    </lineage>
</organism>
<feature type="signal peptide" evidence="2">
    <location>
        <begin position="1"/>
        <end position="26"/>
    </location>
</feature>
<keyword evidence="2" id="KW-0732">Signal</keyword>
<feature type="compositionally biased region" description="Polar residues" evidence="1">
    <location>
        <begin position="51"/>
        <end position="62"/>
    </location>
</feature>
<feature type="chain" id="PRO_5039405984" description="Pre-peptidase C-terminal domain-containing protein" evidence="2">
    <location>
        <begin position="27"/>
        <end position="312"/>
    </location>
</feature>
<keyword evidence="4" id="KW-1185">Reference proteome</keyword>
<name>A0A1I7I5R5_9FIRM</name>
<dbReference type="Proteomes" id="UP000198817">
    <property type="component" value="Unassembled WGS sequence"/>
</dbReference>
<protein>
    <recommendedName>
        <fullName evidence="5">Pre-peptidase C-terminal domain-containing protein</fullName>
    </recommendedName>
</protein>
<feature type="region of interest" description="Disordered" evidence="1">
    <location>
        <begin position="46"/>
        <end position="79"/>
    </location>
</feature>
<evidence type="ECO:0000256" key="1">
    <source>
        <dbReference type="SAM" id="MobiDB-lite"/>
    </source>
</evidence>
<accession>A0A1I7I5R5</accession>
<dbReference type="EMBL" id="FPBT01000032">
    <property type="protein sequence ID" value="SFU68273.1"/>
    <property type="molecule type" value="Genomic_DNA"/>
</dbReference>
<reference evidence="3 4" key="1">
    <citation type="submission" date="2016-10" db="EMBL/GenBank/DDBJ databases">
        <authorList>
            <person name="de Groot N.N."/>
        </authorList>
    </citation>
    <scope>NUCLEOTIDE SEQUENCE [LARGE SCALE GENOMIC DNA]</scope>
    <source>
        <strain evidence="3 4">KHGC13</strain>
    </source>
</reference>